<dbReference type="GO" id="GO:0008718">
    <property type="term" value="F:D-amino-acid dehydrogenase activity"/>
    <property type="evidence" value="ECO:0007669"/>
    <property type="project" value="TreeGrafter"/>
</dbReference>
<evidence type="ECO:0000256" key="1">
    <source>
        <dbReference type="ARBA" id="ARBA00009410"/>
    </source>
</evidence>
<dbReference type="GO" id="GO:0005886">
    <property type="term" value="C:plasma membrane"/>
    <property type="evidence" value="ECO:0007669"/>
    <property type="project" value="TreeGrafter"/>
</dbReference>
<evidence type="ECO:0000313" key="4">
    <source>
        <dbReference type="EMBL" id="MBD0415321.1"/>
    </source>
</evidence>
<dbReference type="Pfam" id="PF01266">
    <property type="entry name" value="DAO"/>
    <property type="match status" value="1"/>
</dbReference>
<dbReference type="GO" id="GO:0005737">
    <property type="term" value="C:cytoplasm"/>
    <property type="evidence" value="ECO:0007669"/>
    <property type="project" value="TreeGrafter"/>
</dbReference>
<dbReference type="SUPFAM" id="SSF51905">
    <property type="entry name" value="FAD/NAD(P)-binding domain"/>
    <property type="match status" value="1"/>
</dbReference>
<evidence type="ECO:0000256" key="2">
    <source>
        <dbReference type="ARBA" id="ARBA00023002"/>
    </source>
</evidence>
<dbReference type="RefSeq" id="WP_188164750.1">
    <property type="nucleotide sequence ID" value="NZ_JACVVX010000003.1"/>
</dbReference>
<keyword evidence="5" id="KW-1185">Reference proteome</keyword>
<organism evidence="4 5">
    <name type="scientific">Oryzicola mucosus</name>
    <dbReference type="NCBI Taxonomy" id="2767425"/>
    <lineage>
        <taxon>Bacteria</taxon>
        <taxon>Pseudomonadati</taxon>
        <taxon>Pseudomonadota</taxon>
        <taxon>Alphaproteobacteria</taxon>
        <taxon>Hyphomicrobiales</taxon>
        <taxon>Phyllobacteriaceae</taxon>
        <taxon>Oryzicola</taxon>
    </lineage>
</organism>
<dbReference type="Proteomes" id="UP000643405">
    <property type="component" value="Unassembled WGS sequence"/>
</dbReference>
<dbReference type="AlphaFoldDB" id="A0A8J6PV61"/>
<dbReference type="PANTHER" id="PTHR13847:SF280">
    <property type="entry name" value="D-AMINO ACID DEHYDROGENASE"/>
    <property type="match status" value="1"/>
</dbReference>
<dbReference type="Gene3D" id="3.30.9.10">
    <property type="entry name" value="D-Amino Acid Oxidase, subunit A, domain 2"/>
    <property type="match status" value="2"/>
</dbReference>
<protein>
    <submittedName>
        <fullName evidence="4">FAD-binding oxidoreductase</fullName>
    </submittedName>
</protein>
<dbReference type="InterPro" id="IPR036188">
    <property type="entry name" value="FAD/NAD-bd_sf"/>
</dbReference>
<proteinExistence type="inferred from homology"/>
<name>A0A8J6PV61_9HYPH</name>
<dbReference type="Gene3D" id="3.50.50.60">
    <property type="entry name" value="FAD/NAD(P)-binding domain"/>
    <property type="match status" value="2"/>
</dbReference>
<comment type="caution">
    <text evidence="4">The sequence shown here is derived from an EMBL/GenBank/DDBJ whole genome shotgun (WGS) entry which is preliminary data.</text>
</comment>
<comment type="similarity">
    <text evidence="1">Belongs to the DadA oxidoreductase family.</text>
</comment>
<evidence type="ECO:0000313" key="5">
    <source>
        <dbReference type="Proteomes" id="UP000643405"/>
    </source>
</evidence>
<dbReference type="EMBL" id="JACVVX010000003">
    <property type="protein sequence ID" value="MBD0415321.1"/>
    <property type="molecule type" value="Genomic_DNA"/>
</dbReference>
<reference evidence="4" key="1">
    <citation type="submission" date="2020-09" db="EMBL/GenBank/DDBJ databases">
        <title>Genome seq and assembly of Tianweitania sp.</title>
        <authorList>
            <person name="Chhetri G."/>
        </authorList>
    </citation>
    <scope>NUCLEOTIDE SEQUENCE</scope>
    <source>
        <strain evidence="4">Rool2</strain>
    </source>
</reference>
<dbReference type="GO" id="GO:0055130">
    <property type="term" value="P:D-alanine catabolic process"/>
    <property type="evidence" value="ECO:0007669"/>
    <property type="project" value="TreeGrafter"/>
</dbReference>
<keyword evidence="2" id="KW-0560">Oxidoreductase</keyword>
<evidence type="ECO:0000259" key="3">
    <source>
        <dbReference type="Pfam" id="PF01266"/>
    </source>
</evidence>
<feature type="domain" description="FAD dependent oxidoreductase" evidence="3">
    <location>
        <begin position="19"/>
        <end position="412"/>
    </location>
</feature>
<dbReference type="InterPro" id="IPR006076">
    <property type="entry name" value="FAD-dep_OxRdtase"/>
</dbReference>
<sequence length="442" mass="47091">MGPPVDPVPAAGGIPQSADVVIIGGGIIGVSTALFLARRGVSVVLCEKGHVAGEQSSRNWGWCRRMGRDPRELPLVVEALKLWDGMEQTVGEDVGFRRSGILYLSETDTDIAHNQDWLRRAGDFALDSRIIEGRELAALLPGGQRGYKAALYTESDGRAEPQKAAPAIAKAAQRAGAKIVQNCAVRSIERQAGRVSGVVTEQGTIRATAVVIAGGAWSSRLCADLGLRMPQLTVRASVMRTAPVEGGPDGAAWANGYAYRKRLDGGYTIADGRTNYHDIVPASFRFLGDFLPLLKGNWRDVGLRFGTPFLNGHAGLLPATGGEQSVYEANRTLDPAPDAKLLQRARSNMEAVFPFLKGVPLVQRWAGYIDATPDAVPVIAPVESVPGLVISTGFSGHGFGIGPAAGRLVADLVTGDTPLVDPKPFRYERFIDGTRHRPTTGV</sequence>
<dbReference type="PANTHER" id="PTHR13847">
    <property type="entry name" value="SARCOSINE DEHYDROGENASE-RELATED"/>
    <property type="match status" value="1"/>
</dbReference>
<gene>
    <name evidence="4" type="ORF">ICI42_11700</name>
</gene>
<accession>A0A8J6PV61</accession>